<protein>
    <submittedName>
        <fullName evidence="3">Uncharacterized protein involved in exopolysaccharide biosynthesis</fullName>
    </submittedName>
</protein>
<keyword evidence="4" id="KW-1185">Reference proteome</keyword>
<dbReference type="PANTHER" id="PTHR32309">
    <property type="entry name" value="TYROSINE-PROTEIN KINASE"/>
    <property type="match status" value="1"/>
</dbReference>
<dbReference type="InterPro" id="IPR050445">
    <property type="entry name" value="Bact_polysacc_biosynth/exp"/>
</dbReference>
<proteinExistence type="predicted"/>
<evidence type="ECO:0000313" key="4">
    <source>
        <dbReference type="Proteomes" id="UP000198788"/>
    </source>
</evidence>
<dbReference type="EMBL" id="FOZV01000002">
    <property type="protein sequence ID" value="SFS41903.1"/>
    <property type="molecule type" value="Genomic_DNA"/>
</dbReference>
<name>A0A1I6PNV1_9CAUL</name>
<keyword evidence="2" id="KW-1133">Transmembrane helix</keyword>
<keyword evidence="1" id="KW-0175">Coiled coil</keyword>
<reference evidence="4" key="1">
    <citation type="submission" date="2016-10" db="EMBL/GenBank/DDBJ databases">
        <authorList>
            <person name="Varghese N."/>
            <person name="Submissions S."/>
        </authorList>
    </citation>
    <scope>NUCLEOTIDE SEQUENCE [LARGE SCALE GENOMIC DNA]</scope>
    <source>
        <strain evidence="4">CGMCC 1.10683</strain>
    </source>
</reference>
<dbReference type="Gene3D" id="1.10.287.1490">
    <property type="match status" value="1"/>
</dbReference>
<accession>A0A1I6PNV1</accession>
<evidence type="ECO:0000256" key="1">
    <source>
        <dbReference type="SAM" id="Coils"/>
    </source>
</evidence>
<dbReference type="AlphaFoldDB" id="A0A1I6PNV1"/>
<evidence type="ECO:0000256" key="2">
    <source>
        <dbReference type="SAM" id="Phobius"/>
    </source>
</evidence>
<organism evidence="3 4">
    <name type="scientific">Brevundimonas viscosa</name>
    <dbReference type="NCBI Taxonomy" id="871741"/>
    <lineage>
        <taxon>Bacteria</taxon>
        <taxon>Pseudomonadati</taxon>
        <taxon>Pseudomonadota</taxon>
        <taxon>Alphaproteobacteria</taxon>
        <taxon>Caulobacterales</taxon>
        <taxon>Caulobacteraceae</taxon>
        <taxon>Brevundimonas</taxon>
    </lineage>
</organism>
<feature type="transmembrane region" description="Helical" evidence="2">
    <location>
        <begin position="26"/>
        <end position="47"/>
    </location>
</feature>
<dbReference type="PANTHER" id="PTHR32309:SF31">
    <property type="entry name" value="CAPSULAR EXOPOLYSACCHARIDE FAMILY"/>
    <property type="match status" value="1"/>
</dbReference>
<feature type="transmembrane region" description="Helical" evidence="2">
    <location>
        <begin position="434"/>
        <end position="455"/>
    </location>
</feature>
<feature type="coiled-coil region" evidence="1">
    <location>
        <begin position="346"/>
        <end position="373"/>
    </location>
</feature>
<feature type="coiled-coil region" evidence="1">
    <location>
        <begin position="236"/>
        <end position="291"/>
    </location>
</feature>
<dbReference type="STRING" id="871741.SAMN05192570_1140"/>
<dbReference type="RefSeq" id="WP_092307692.1">
    <property type="nucleotide sequence ID" value="NZ_FOZV01000002.1"/>
</dbReference>
<keyword evidence="2" id="KW-0472">Membrane</keyword>
<keyword evidence="2" id="KW-0812">Transmembrane</keyword>
<gene>
    <name evidence="3" type="ORF">SAMN05192570_1140</name>
</gene>
<dbReference type="OrthoDB" id="7250902at2"/>
<evidence type="ECO:0000313" key="3">
    <source>
        <dbReference type="EMBL" id="SFS41903.1"/>
    </source>
</evidence>
<dbReference type="Proteomes" id="UP000198788">
    <property type="component" value="Unassembled WGS sequence"/>
</dbReference>
<sequence>MRTTAYNTVRPRYGFADVVGLLFRELLLMVVIFLAIFAVGTAAVLTLKKSYTASASVYAGVGQEYVYQPRVAGQAERIGQAPEADAVAQSEAAILGSLEVKRRTVRALGPETVLGEGAGGTAAERETAALKVLDNNLGVGTTPGSAIISASYRSGDPQRAAQILNALIDQYLVRRREVFRDRADPAPYAAQRAAFEDELAAADTAYAAFLRSNDIGDFATAKATLAANFQTVSAETLSVRAQLNQASQRLATLEAQLGQQPAEVVLQQDLNISAQDQILQLRTQRENLLARYTEDAQPVRDIDEQIAQLQAFVATGTAVGAKEVRTGPSAIFTEIETVRINAAADRDALAARLRVLESQLSTLRTRLAELTRLESTHATLAGNRETLTAAIRDFQQRESQSRAERALVAAGADNVTVIERAQAPTRGSSLKAPLLAVVFLFAAFTALCVGLLRVFTRRGYVTPASTGRTLDLPVLAVAPVKAR</sequence>